<reference evidence="1" key="1">
    <citation type="submission" date="2014-11" db="EMBL/GenBank/DDBJ databases">
        <authorList>
            <person name="Amaro Gonzalez C."/>
        </authorList>
    </citation>
    <scope>NUCLEOTIDE SEQUENCE</scope>
</reference>
<dbReference type="AlphaFoldDB" id="A0A0E9Q080"/>
<organism evidence="1">
    <name type="scientific">Anguilla anguilla</name>
    <name type="common">European freshwater eel</name>
    <name type="synonym">Muraena anguilla</name>
    <dbReference type="NCBI Taxonomy" id="7936"/>
    <lineage>
        <taxon>Eukaryota</taxon>
        <taxon>Metazoa</taxon>
        <taxon>Chordata</taxon>
        <taxon>Craniata</taxon>
        <taxon>Vertebrata</taxon>
        <taxon>Euteleostomi</taxon>
        <taxon>Actinopterygii</taxon>
        <taxon>Neopterygii</taxon>
        <taxon>Teleostei</taxon>
        <taxon>Anguilliformes</taxon>
        <taxon>Anguillidae</taxon>
        <taxon>Anguilla</taxon>
    </lineage>
</organism>
<protein>
    <submittedName>
        <fullName evidence="1">Uncharacterized protein</fullName>
    </submittedName>
</protein>
<sequence>MLFAYYKRKIKKIDKRINSDTKSITLNASTRNGY</sequence>
<evidence type="ECO:0000313" key="1">
    <source>
        <dbReference type="EMBL" id="JAH10169.1"/>
    </source>
</evidence>
<accession>A0A0E9Q080</accession>
<name>A0A0E9Q080_ANGAN</name>
<reference evidence="1" key="2">
    <citation type="journal article" date="2015" name="Fish Shellfish Immunol.">
        <title>Early steps in the European eel (Anguilla anguilla)-Vibrio vulnificus interaction in the gills: Role of the RtxA13 toxin.</title>
        <authorList>
            <person name="Callol A."/>
            <person name="Pajuelo D."/>
            <person name="Ebbesson L."/>
            <person name="Teles M."/>
            <person name="MacKenzie S."/>
            <person name="Amaro C."/>
        </authorList>
    </citation>
    <scope>NUCLEOTIDE SEQUENCE</scope>
</reference>
<dbReference type="EMBL" id="GBXM01098408">
    <property type="protein sequence ID" value="JAH10169.1"/>
    <property type="molecule type" value="Transcribed_RNA"/>
</dbReference>
<proteinExistence type="predicted"/>